<comment type="caution">
    <text evidence="2">The sequence shown here is derived from an EMBL/GenBank/DDBJ whole genome shotgun (WGS) entry which is preliminary data.</text>
</comment>
<dbReference type="PANTHER" id="PTHR12673:SF159">
    <property type="entry name" value="LD03170P"/>
    <property type="match status" value="1"/>
</dbReference>
<dbReference type="GO" id="GO:0005085">
    <property type="term" value="F:guanyl-nucleotide exchange factor activity"/>
    <property type="evidence" value="ECO:0007669"/>
    <property type="project" value="InterPro"/>
</dbReference>
<feature type="domain" description="DH" evidence="1">
    <location>
        <begin position="319"/>
        <end position="551"/>
    </location>
</feature>
<protein>
    <submittedName>
        <fullName evidence="2">Rho guanine nucleotide exchange factor, putative</fullName>
    </submittedName>
</protein>
<dbReference type="OrthoDB" id="660555at2759"/>
<sequence length="592" mass="65964">MAFVRLEPSELSELVHYVPFTLQWLRKEDSEAGDLFCGAALDVDDDDVYVMMKEMLNAHIEQDGLGSDDLTSMLSEYPPAAWARAVHIIFTHAEPRIIDPDHAVELLAKIGIEDLTSDEAVRGAASVIQSIDENAREALYELCKTLRDTCMDPEMTAAALAASILLAGAPTPDERAQSHFAMCSLVDYADAIFGKGPAIHATLMRAPRTQQRTLSPPEIIKKREELRAFLEWRDPPAQAIVTDLFRNFDFVDIARGLNNKYGGVPEEWADELQALADADTPGVEWYNITKAAPKPRRLSLLPRPNRRPLSRKNMYKPTKVDLVIDEIIATEVSYQDSMRELVEEYVSIITDIAEGRKGPDAQAALGLSAETIRHCFGTRIDDVLEASTALLAQLDLVGLVPIPPFDPLGRPGLTAKILGEHAEELRVYAPYISSHMTCMNSLKEAAAKIEREEKSSTATSARKFFRGERKKETRQTFVSIWFERSQMCASLRGQTLESVLMKPVQRVPRYKLLLETLLKEVPKIDPNHPSLPIVEDALEKVKDAAIQINTAVRQHMKLQSILGKDHMISPNSSIARRDGEGNFLAIVNSYVG</sequence>
<dbReference type="EMBL" id="BEYU01000122">
    <property type="protein sequence ID" value="GBG32453.1"/>
    <property type="molecule type" value="Genomic_DNA"/>
</dbReference>
<evidence type="ECO:0000313" key="3">
    <source>
        <dbReference type="Proteomes" id="UP000241890"/>
    </source>
</evidence>
<proteinExistence type="predicted"/>
<dbReference type="Proteomes" id="UP000241890">
    <property type="component" value="Unassembled WGS sequence"/>
</dbReference>
<keyword evidence="3" id="KW-1185">Reference proteome</keyword>
<dbReference type="InterPro" id="IPR051092">
    <property type="entry name" value="FYVE_RhoGEF_PH"/>
</dbReference>
<gene>
    <name evidence="2" type="ORF">FCC1311_086782</name>
</gene>
<dbReference type="InterPro" id="IPR035899">
    <property type="entry name" value="DBL_dom_sf"/>
</dbReference>
<evidence type="ECO:0000259" key="1">
    <source>
        <dbReference type="PROSITE" id="PS50010"/>
    </source>
</evidence>
<dbReference type="SMART" id="SM00325">
    <property type="entry name" value="RhoGEF"/>
    <property type="match status" value="1"/>
</dbReference>
<evidence type="ECO:0000313" key="2">
    <source>
        <dbReference type="EMBL" id="GBG32453.1"/>
    </source>
</evidence>
<dbReference type="GO" id="GO:0005737">
    <property type="term" value="C:cytoplasm"/>
    <property type="evidence" value="ECO:0007669"/>
    <property type="project" value="TreeGrafter"/>
</dbReference>
<dbReference type="InParanoid" id="A0A2R5GUX5"/>
<dbReference type="SUPFAM" id="SSF48065">
    <property type="entry name" value="DBL homology domain (DH-domain)"/>
    <property type="match status" value="1"/>
</dbReference>
<reference evidence="2 3" key="1">
    <citation type="submission" date="2017-12" db="EMBL/GenBank/DDBJ databases">
        <title>Sequencing, de novo assembly and annotation of complete genome of a new Thraustochytrid species, strain FCC1311.</title>
        <authorList>
            <person name="Sedici K."/>
            <person name="Godart F."/>
            <person name="Aiese Cigliano R."/>
            <person name="Sanseverino W."/>
            <person name="Barakat M."/>
            <person name="Ortet P."/>
            <person name="Marechal E."/>
            <person name="Cagnac O."/>
            <person name="Amato A."/>
        </authorList>
    </citation>
    <scope>NUCLEOTIDE SEQUENCE [LARGE SCALE GENOMIC DNA]</scope>
</reference>
<dbReference type="PANTHER" id="PTHR12673">
    <property type="entry name" value="FACIOGENITAL DYSPLASIA PROTEIN"/>
    <property type="match status" value="1"/>
</dbReference>
<accession>A0A2R5GUX5</accession>
<dbReference type="PROSITE" id="PS50010">
    <property type="entry name" value="DH_2"/>
    <property type="match status" value="1"/>
</dbReference>
<dbReference type="InterPro" id="IPR000219">
    <property type="entry name" value="DH_dom"/>
</dbReference>
<dbReference type="Pfam" id="PF00621">
    <property type="entry name" value="RhoGEF"/>
    <property type="match status" value="1"/>
</dbReference>
<organism evidence="2 3">
    <name type="scientific">Hondaea fermentalgiana</name>
    <dbReference type="NCBI Taxonomy" id="2315210"/>
    <lineage>
        <taxon>Eukaryota</taxon>
        <taxon>Sar</taxon>
        <taxon>Stramenopiles</taxon>
        <taxon>Bigyra</taxon>
        <taxon>Labyrinthulomycetes</taxon>
        <taxon>Thraustochytrida</taxon>
        <taxon>Thraustochytriidae</taxon>
        <taxon>Hondaea</taxon>
    </lineage>
</organism>
<name>A0A2R5GUX5_9STRA</name>
<dbReference type="AlphaFoldDB" id="A0A2R5GUX5"/>
<dbReference type="Gene3D" id="1.20.900.10">
    <property type="entry name" value="Dbl homology (DH) domain"/>
    <property type="match status" value="1"/>
</dbReference>